<dbReference type="GO" id="GO:0070941">
    <property type="term" value="P:eisosome assembly"/>
    <property type="evidence" value="ECO:0007669"/>
    <property type="project" value="TreeGrafter"/>
</dbReference>
<reference evidence="4" key="1">
    <citation type="journal article" date="2021" name="Open Biol.">
        <title>Shared evolutionary footprints suggest mitochondrial oxidative damage underlies multiple complex I losses in fungi.</title>
        <authorList>
            <person name="Schikora-Tamarit M.A."/>
            <person name="Marcet-Houben M."/>
            <person name="Nosek J."/>
            <person name="Gabaldon T."/>
        </authorList>
    </citation>
    <scope>NUCLEOTIDE SEQUENCE</scope>
    <source>
        <strain evidence="4">CBS6075</strain>
    </source>
</reference>
<gene>
    <name evidence="4" type="ORF">OGAPHI_000799</name>
</gene>
<evidence type="ECO:0000313" key="5">
    <source>
        <dbReference type="Proteomes" id="UP000769157"/>
    </source>
</evidence>
<dbReference type="Pfam" id="PF12757">
    <property type="entry name" value="Eisosome1"/>
    <property type="match status" value="1"/>
</dbReference>
<accession>A0A9P8T985</accession>
<feature type="compositionally biased region" description="Polar residues" evidence="3">
    <location>
        <begin position="892"/>
        <end position="903"/>
    </location>
</feature>
<feature type="region of interest" description="Disordered" evidence="3">
    <location>
        <begin position="664"/>
        <end position="903"/>
    </location>
</feature>
<feature type="compositionally biased region" description="Low complexity" evidence="3">
    <location>
        <begin position="817"/>
        <end position="835"/>
    </location>
</feature>
<feature type="region of interest" description="Disordered" evidence="3">
    <location>
        <begin position="1"/>
        <end position="25"/>
    </location>
</feature>
<dbReference type="AlphaFoldDB" id="A0A9P8T985"/>
<evidence type="ECO:0000256" key="2">
    <source>
        <dbReference type="SAM" id="Coils"/>
    </source>
</evidence>
<comment type="similarity">
    <text evidence="1">Belongs to the EIS1 family.</text>
</comment>
<proteinExistence type="inferred from homology"/>
<evidence type="ECO:0000256" key="1">
    <source>
        <dbReference type="ARBA" id="ARBA00008528"/>
    </source>
</evidence>
<feature type="compositionally biased region" description="Basic and acidic residues" evidence="3">
    <location>
        <begin position="836"/>
        <end position="850"/>
    </location>
</feature>
<dbReference type="Proteomes" id="UP000769157">
    <property type="component" value="Unassembled WGS sequence"/>
</dbReference>
<keyword evidence="5" id="KW-1185">Reference proteome</keyword>
<dbReference type="InterPro" id="IPR024527">
    <property type="entry name" value="Eisosome1"/>
</dbReference>
<name>A0A9P8T985_9ASCO</name>
<evidence type="ECO:0000313" key="4">
    <source>
        <dbReference type="EMBL" id="KAH3671088.1"/>
    </source>
</evidence>
<dbReference type="RefSeq" id="XP_046064456.1">
    <property type="nucleotide sequence ID" value="XM_046208934.1"/>
</dbReference>
<dbReference type="GeneID" id="70232767"/>
<reference evidence="4" key="2">
    <citation type="submission" date="2021-01" db="EMBL/GenBank/DDBJ databases">
        <authorList>
            <person name="Schikora-Tamarit M.A."/>
        </authorList>
    </citation>
    <scope>NUCLEOTIDE SEQUENCE</scope>
    <source>
        <strain evidence="4">CBS6075</strain>
    </source>
</reference>
<feature type="compositionally biased region" description="Basic and acidic residues" evidence="3">
    <location>
        <begin position="869"/>
        <end position="881"/>
    </location>
</feature>
<keyword evidence="2" id="KW-0175">Coiled coil</keyword>
<feature type="compositionally biased region" description="Polar residues" evidence="3">
    <location>
        <begin position="796"/>
        <end position="813"/>
    </location>
</feature>
<feature type="coiled-coil region" evidence="2">
    <location>
        <begin position="402"/>
        <end position="516"/>
    </location>
</feature>
<feature type="compositionally biased region" description="Basic and acidic residues" evidence="3">
    <location>
        <begin position="738"/>
        <end position="753"/>
    </location>
</feature>
<dbReference type="EMBL" id="JAEUBE010000084">
    <property type="protein sequence ID" value="KAH3671088.1"/>
    <property type="molecule type" value="Genomic_DNA"/>
</dbReference>
<protein>
    <recommendedName>
        <fullName evidence="6">Eisosome protein 1</fullName>
    </recommendedName>
</protein>
<dbReference type="OrthoDB" id="4070583at2759"/>
<comment type="caution">
    <text evidence="4">The sequence shown here is derived from an EMBL/GenBank/DDBJ whole genome shotgun (WGS) entry which is preliminary data.</text>
</comment>
<dbReference type="PANTHER" id="PTHR28298:SF1">
    <property type="entry name" value="EISOSOME PROTEIN 1"/>
    <property type="match status" value="1"/>
</dbReference>
<evidence type="ECO:0000256" key="3">
    <source>
        <dbReference type="SAM" id="MobiDB-lite"/>
    </source>
</evidence>
<sequence>MLSYQDSAPSITSKSTRQSVYQTNGRPLSEEAIYKAKLKYGIYNNPAKVNLGVDPSASDTAALLASSSDLSIHPYKRELSTEAATAALIAKTDSAPSAWKRNNFAPEAEYAAISAKSQKYPFYEEDVESSEFVESQDAAASVLKKPSNAPAKSALQELYDFDDVRSGRATISNLQAGATGSGGAYEASKVINIARILNKATDSATKTLDSRVNPQVLDARSGLATANAHAEANGAVDISKITSSAQKSALKSMTSRLNPSREGLYGLPTASDSQDNAKFASVGALASQNFDPKTDYAAAERATLARNSLIDNKVLIKAISNANSTLDRIDNKAVQDNLFGNKEWNIKAVQIAQANFAKRKSETVGKIDVGGGLLLDISQINQMASSVVQPILSDLDAKVEQQKAFNQAAKQQKEERKQKQAEFFAAQKQAKIEAKQKREAEKVARRQKLQADKDKLKEEQAAMKAEKEAALEAKKQAFKDQIAAEEEAKHEVDTEREEKLAELKKVKAEKDAVRQAEIDEIQAEKDKEVAPLVAEADQETTLWNELKAKREEADAFHAEHKTRHEVGSAKLESTLSKLERIGEKIAAAEAALAAATTDSERLAAESDLVHEQAELDYEQKQREYDEFVANRSKLSDTKEELESHRKELIAELKEIKTSVKKEQKEINASLPEHLQKEIDSDISDEETIDHSPFELDDSSITEPPAVEVEEPEKEPVDYGYDEEAEAKKVADVAAKSQAKPEAKSEQESGEKTTAEPYVSVPKKTWEEIKASGNFGPGEDPLASVATNEKPPMASVVTDNEVTAAQNRALTQSDDVAPAKGASSAANARTKAAGKAVKPEETKQEKKEGLGKRFIKFLATEPPKPKKKVKEAPKPTPKKEAPVEETPAADAFSNFSQGSDVAAK</sequence>
<evidence type="ECO:0008006" key="6">
    <source>
        <dbReference type="Google" id="ProtNLM"/>
    </source>
</evidence>
<dbReference type="PANTHER" id="PTHR28298">
    <property type="entry name" value="EISOSOME PROTEIN 1"/>
    <property type="match status" value="1"/>
</dbReference>
<organism evidence="4 5">
    <name type="scientific">Ogataea philodendri</name>
    <dbReference type="NCBI Taxonomy" id="1378263"/>
    <lineage>
        <taxon>Eukaryota</taxon>
        <taxon>Fungi</taxon>
        <taxon>Dikarya</taxon>
        <taxon>Ascomycota</taxon>
        <taxon>Saccharomycotina</taxon>
        <taxon>Pichiomycetes</taxon>
        <taxon>Pichiales</taxon>
        <taxon>Pichiaceae</taxon>
        <taxon>Ogataea</taxon>
    </lineage>
</organism>